<organism evidence="5 6">
    <name type="scientific">Smittium megazygosporum</name>
    <dbReference type="NCBI Taxonomy" id="133381"/>
    <lineage>
        <taxon>Eukaryota</taxon>
        <taxon>Fungi</taxon>
        <taxon>Fungi incertae sedis</taxon>
        <taxon>Zoopagomycota</taxon>
        <taxon>Kickxellomycotina</taxon>
        <taxon>Harpellomycetes</taxon>
        <taxon>Harpellales</taxon>
        <taxon>Legeriomycetaceae</taxon>
        <taxon>Smittium</taxon>
    </lineage>
</organism>
<keyword evidence="2" id="KW-0805">Transcription regulation</keyword>
<keyword evidence="4" id="KW-0539">Nucleus</keyword>
<protein>
    <recommendedName>
        <fullName evidence="7">Mediator of RNA polymerase II transcription subunit 9</fullName>
    </recommendedName>
</protein>
<comment type="subcellular location">
    <subcellularLocation>
        <location evidence="1">Nucleus</location>
    </subcellularLocation>
</comment>
<sequence>MTEKENDSNSTEIEPVDVAKEIEYALEWNHTSMVDDLSDLLSLIQSPNDERNKTTALMTQITEKMKGLQSHLSSLPGIHLSLEEQREIFEQETLRAKEKL</sequence>
<dbReference type="SUPFAM" id="SSF140718">
    <property type="entry name" value="Mediator hinge subcomplex-like"/>
    <property type="match status" value="1"/>
</dbReference>
<gene>
    <name evidence="5" type="ORF">BB560_000529</name>
</gene>
<comment type="caution">
    <text evidence="5">The sequence shown here is derived from an EMBL/GenBank/DDBJ whole genome shotgun (WGS) entry which is preliminary data.</text>
</comment>
<dbReference type="GO" id="GO:0016592">
    <property type="term" value="C:mediator complex"/>
    <property type="evidence" value="ECO:0007669"/>
    <property type="project" value="InterPro"/>
</dbReference>
<name>A0A2T9ZK24_9FUNG</name>
<evidence type="ECO:0000256" key="3">
    <source>
        <dbReference type="ARBA" id="ARBA00023163"/>
    </source>
</evidence>
<evidence type="ECO:0008006" key="7">
    <source>
        <dbReference type="Google" id="ProtNLM"/>
    </source>
</evidence>
<dbReference type="Proteomes" id="UP000245609">
    <property type="component" value="Unassembled WGS sequence"/>
</dbReference>
<reference evidence="5 6" key="1">
    <citation type="journal article" date="2018" name="MBio">
        <title>Comparative Genomics Reveals the Core Gene Toolbox for the Fungus-Insect Symbiosis.</title>
        <authorList>
            <person name="Wang Y."/>
            <person name="Stata M."/>
            <person name="Wang W."/>
            <person name="Stajich J.E."/>
            <person name="White M.M."/>
            <person name="Moncalvo J.M."/>
        </authorList>
    </citation>
    <scope>NUCLEOTIDE SEQUENCE [LARGE SCALE GENOMIC DNA]</scope>
    <source>
        <strain evidence="5 6">SC-DP-2</strain>
    </source>
</reference>
<proteinExistence type="predicted"/>
<dbReference type="AlphaFoldDB" id="A0A2T9ZK24"/>
<evidence type="ECO:0000313" key="6">
    <source>
        <dbReference type="Proteomes" id="UP000245609"/>
    </source>
</evidence>
<evidence type="ECO:0000256" key="2">
    <source>
        <dbReference type="ARBA" id="ARBA00023015"/>
    </source>
</evidence>
<keyword evidence="6" id="KW-1185">Reference proteome</keyword>
<dbReference type="OrthoDB" id="10533491at2759"/>
<evidence type="ECO:0000256" key="1">
    <source>
        <dbReference type="ARBA" id="ARBA00004123"/>
    </source>
</evidence>
<evidence type="ECO:0000313" key="5">
    <source>
        <dbReference type="EMBL" id="PVV04949.1"/>
    </source>
</evidence>
<accession>A0A2T9ZK24</accession>
<keyword evidence="3" id="KW-0804">Transcription</keyword>
<dbReference type="EMBL" id="MBFS01000058">
    <property type="protein sequence ID" value="PVV04949.1"/>
    <property type="molecule type" value="Genomic_DNA"/>
</dbReference>
<dbReference type="InterPro" id="IPR037212">
    <property type="entry name" value="Med7/Med21-like"/>
</dbReference>
<evidence type="ECO:0000256" key="4">
    <source>
        <dbReference type="ARBA" id="ARBA00023242"/>
    </source>
</evidence>